<accession>A0A0L0F1G1</accession>
<evidence type="ECO:0000313" key="2">
    <source>
        <dbReference type="Proteomes" id="UP000054560"/>
    </source>
</evidence>
<reference evidence="1 2" key="1">
    <citation type="submission" date="2011-02" db="EMBL/GenBank/DDBJ databases">
        <title>The Genome Sequence of Sphaeroforma arctica JP610.</title>
        <authorList>
            <consortium name="The Broad Institute Genome Sequencing Platform"/>
            <person name="Russ C."/>
            <person name="Cuomo C."/>
            <person name="Young S.K."/>
            <person name="Zeng Q."/>
            <person name="Gargeya S."/>
            <person name="Alvarado L."/>
            <person name="Berlin A."/>
            <person name="Chapman S.B."/>
            <person name="Chen Z."/>
            <person name="Freedman E."/>
            <person name="Gellesch M."/>
            <person name="Goldberg J."/>
            <person name="Griggs A."/>
            <person name="Gujja S."/>
            <person name="Heilman E."/>
            <person name="Heiman D."/>
            <person name="Howarth C."/>
            <person name="Mehta T."/>
            <person name="Neiman D."/>
            <person name="Pearson M."/>
            <person name="Roberts A."/>
            <person name="Saif S."/>
            <person name="Shea T."/>
            <person name="Shenoy N."/>
            <person name="Sisk P."/>
            <person name="Stolte C."/>
            <person name="Sykes S."/>
            <person name="White J."/>
            <person name="Yandava C."/>
            <person name="Burger G."/>
            <person name="Gray M.W."/>
            <person name="Holland P.W.H."/>
            <person name="King N."/>
            <person name="Lang F.B.F."/>
            <person name="Roger A.J."/>
            <person name="Ruiz-Trillo I."/>
            <person name="Haas B."/>
            <person name="Nusbaum C."/>
            <person name="Birren B."/>
        </authorList>
    </citation>
    <scope>NUCLEOTIDE SEQUENCE [LARGE SCALE GENOMIC DNA]</scope>
    <source>
        <strain evidence="1 2">JP610</strain>
    </source>
</reference>
<name>A0A0L0F1G1_9EUKA</name>
<gene>
    <name evidence="1" type="ORF">SARC_16941</name>
</gene>
<dbReference type="EMBL" id="KQ250925">
    <property type="protein sequence ID" value="KNC70527.1"/>
    <property type="molecule type" value="Genomic_DNA"/>
</dbReference>
<dbReference type="AlphaFoldDB" id="A0A0L0F1G1"/>
<dbReference type="RefSeq" id="XP_014144429.1">
    <property type="nucleotide sequence ID" value="XM_014288954.1"/>
</dbReference>
<dbReference type="OrthoDB" id="18431at2759"/>
<protein>
    <submittedName>
        <fullName evidence="1">Uncharacterized protein</fullName>
    </submittedName>
</protein>
<keyword evidence="2" id="KW-1185">Reference proteome</keyword>
<dbReference type="PANTHER" id="PTHR10663:SF375">
    <property type="entry name" value="LD29171P"/>
    <property type="match status" value="1"/>
</dbReference>
<organism evidence="1 2">
    <name type="scientific">Sphaeroforma arctica JP610</name>
    <dbReference type="NCBI Taxonomy" id="667725"/>
    <lineage>
        <taxon>Eukaryota</taxon>
        <taxon>Ichthyosporea</taxon>
        <taxon>Ichthyophonida</taxon>
        <taxon>Sphaeroforma</taxon>
    </lineage>
</organism>
<evidence type="ECO:0000313" key="1">
    <source>
        <dbReference type="EMBL" id="KNC70527.1"/>
    </source>
</evidence>
<sequence>GTPNLSGDAILDFVTNLCRISLEELNSANPRMYSLQKIVEISYYNMDRIRLEWSRIWKVLGEHFNQ</sequence>
<dbReference type="Proteomes" id="UP000054560">
    <property type="component" value="Unassembled WGS sequence"/>
</dbReference>
<proteinExistence type="predicted"/>
<feature type="non-terminal residue" evidence="1">
    <location>
        <position position="1"/>
    </location>
</feature>
<dbReference type="eggNOG" id="KOG0929">
    <property type="taxonomic scope" value="Eukaryota"/>
</dbReference>
<dbReference type="GeneID" id="25917445"/>
<dbReference type="STRING" id="667725.A0A0L0F1G1"/>
<feature type="non-terminal residue" evidence="1">
    <location>
        <position position="66"/>
    </location>
</feature>
<dbReference type="PANTHER" id="PTHR10663">
    <property type="entry name" value="GUANYL-NUCLEOTIDE EXCHANGE FACTOR"/>
    <property type="match status" value="1"/>
</dbReference>